<dbReference type="PROSITE" id="PS00065">
    <property type="entry name" value="D_2_HYDROXYACID_DH_1"/>
    <property type="match status" value="1"/>
</dbReference>
<evidence type="ECO:0000256" key="2">
    <source>
        <dbReference type="ARBA" id="ARBA00023027"/>
    </source>
</evidence>
<feature type="domain" description="D-isomer specific 2-hydroxyacid dehydrogenase catalytic" evidence="3">
    <location>
        <begin position="16"/>
        <end position="104"/>
    </location>
</feature>
<dbReference type="SUPFAM" id="SSF52283">
    <property type="entry name" value="Formate/glycerate dehydrogenase catalytic domain-like"/>
    <property type="match status" value="1"/>
</dbReference>
<evidence type="ECO:0000313" key="4">
    <source>
        <dbReference type="EMBL" id="KAH8041196.1"/>
    </source>
</evidence>
<protein>
    <recommendedName>
        <fullName evidence="3">D-isomer specific 2-hydroxyacid dehydrogenase catalytic domain-containing protein</fullName>
    </recommendedName>
</protein>
<evidence type="ECO:0000313" key="5">
    <source>
        <dbReference type="Proteomes" id="UP000821866"/>
    </source>
</evidence>
<organism evidence="4 5">
    <name type="scientific">Rhipicephalus microplus</name>
    <name type="common">Cattle tick</name>
    <name type="synonym">Boophilus microplus</name>
    <dbReference type="NCBI Taxonomy" id="6941"/>
    <lineage>
        <taxon>Eukaryota</taxon>
        <taxon>Metazoa</taxon>
        <taxon>Ecdysozoa</taxon>
        <taxon>Arthropoda</taxon>
        <taxon>Chelicerata</taxon>
        <taxon>Arachnida</taxon>
        <taxon>Acari</taxon>
        <taxon>Parasitiformes</taxon>
        <taxon>Ixodida</taxon>
        <taxon>Ixodoidea</taxon>
        <taxon>Ixodidae</taxon>
        <taxon>Rhipicephalinae</taxon>
        <taxon>Rhipicephalus</taxon>
        <taxon>Boophilus</taxon>
    </lineage>
</organism>
<gene>
    <name evidence="4" type="ORF">HPB51_013856</name>
</gene>
<sequence>MALAIKKVLISDAVDASCVKILENHGVQVTLKSDHTKPELLEAIKSLKVIGRAGTGVDNIDCDAATRQGILVINAPGGNTLSAAELTCAMIITLSREIPAATMSLKGGKWDRKTFMGNELYGKTLAIIGLGRIGKEVALRMQSFGMKTIGFDPIVPKEVAREFGVEKPKS</sequence>
<reference evidence="4" key="1">
    <citation type="journal article" date="2020" name="Cell">
        <title>Large-Scale Comparative Analyses of Tick Genomes Elucidate Their Genetic Diversity and Vector Capacities.</title>
        <authorList>
            <consortium name="Tick Genome and Microbiome Consortium (TIGMIC)"/>
            <person name="Jia N."/>
            <person name="Wang J."/>
            <person name="Shi W."/>
            <person name="Du L."/>
            <person name="Sun Y."/>
            <person name="Zhan W."/>
            <person name="Jiang J.F."/>
            <person name="Wang Q."/>
            <person name="Zhang B."/>
            <person name="Ji P."/>
            <person name="Bell-Sakyi L."/>
            <person name="Cui X.M."/>
            <person name="Yuan T.T."/>
            <person name="Jiang B.G."/>
            <person name="Yang W.F."/>
            <person name="Lam T.T."/>
            <person name="Chang Q.C."/>
            <person name="Ding S.J."/>
            <person name="Wang X.J."/>
            <person name="Zhu J.G."/>
            <person name="Ruan X.D."/>
            <person name="Zhao L."/>
            <person name="Wei J.T."/>
            <person name="Ye R.Z."/>
            <person name="Que T.C."/>
            <person name="Du C.H."/>
            <person name="Zhou Y.H."/>
            <person name="Cheng J.X."/>
            <person name="Dai P.F."/>
            <person name="Guo W.B."/>
            <person name="Han X.H."/>
            <person name="Huang E.J."/>
            <person name="Li L.F."/>
            <person name="Wei W."/>
            <person name="Gao Y.C."/>
            <person name="Liu J.Z."/>
            <person name="Shao H.Z."/>
            <person name="Wang X."/>
            <person name="Wang C.C."/>
            <person name="Yang T.C."/>
            <person name="Huo Q.B."/>
            <person name="Li W."/>
            <person name="Chen H.Y."/>
            <person name="Chen S.E."/>
            <person name="Zhou L.G."/>
            <person name="Ni X.B."/>
            <person name="Tian J.H."/>
            <person name="Sheng Y."/>
            <person name="Liu T."/>
            <person name="Pan Y.S."/>
            <person name="Xia L.Y."/>
            <person name="Li J."/>
            <person name="Zhao F."/>
            <person name="Cao W.C."/>
        </authorList>
    </citation>
    <scope>NUCLEOTIDE SEQUENCE</scope>
    <source>
        <strain evidence="4">Rmic-2018</strain>
    </source>
</reference>
<evidence type="ECO:0000259" key="3">
    <source>
        <dbReference type="Pfam" id="PF00389"/>
    </source>
</evidence>
<comment type="caution">
    <text evidence="4">The sequence shown here is derived from an EMBL/GenBank/DDBJ whole genome shotgun (WGS) entry which is preliminary data.</text>
</comment>
<dbReference type="Proteomes" id="UP000821866">
    <property type="component" value="Chromosome 1"/>
</dbReference>
<dbReference type="SUPFAM" id="SSF51735">
    <property type="entry name" value="NAD(P)-binding Rossmann-fold domains"/>
    <property type="match status" value="1"/>
</dbReference>
<keyword evidence="2" id="KW-0520">NAD</keyword>
<name>A0A9J6F3R1_RHIMP</name>
<evidence type="ECO:0000256" key="1">
    <source>
        <dbReference type="ARBA" id="ARBA00023002"/>
    </source>
</evidence>
<accession>A0A9J6F3R1</accession>
<dbReference type="PANTHER" id="PTHR42938">
    <property type="entry name" value="FORMATE DEHYDROGENASE 1"/>
    <property type="match status" value="1"/>
</dbReference>
<reference evidence="4" key="2">
    <citation type="submission" date="2021-09" db="EMBL/GenBank/DDBJ databases">
        <authorList>
            <person name="Jia N."/>
            <person name="Wang J."/>
            <person name="Shi W."/>
            <person name="Du L."/>
            <person name="Sun Y."/>
            <person name="Zhan W."/>
            <person name="Jiang J."/>
            <person name="Wang Q."/>
            <person name="Zhang B."/>
            <person name="Ji P."/>
            <person name="Sakyi L.B."/>
            <person name="Cui X."/>
            <person name="Yuan T."/>
            <person name="Jiang B."/>
            <person name="Yang W."/>
            <person name="Lam T.T.-Y."/>
            <person name="Chang Q."/>
            <person name="Ding S."/>
            <person name="Wang X."/>
            <person name="Zhu J."/>
            <person name="Ruan X."/>
            <person name="Zhao L."/>
            <person name="Wei J."/>
            <person name="Que T."/>
            <person name="Du C."/>
            <person name="Cheng J."/>
            <person name="Dai P."/>
            <person name="Han X."/>
            <person name="Huang E."/>
            <person name="Gao Y."/>
            <person name="Liu J."/>
            <person name="Shao H."/>
            <person name="Ye R."/>
            <person name="Li L."/>
            <person name="Wei W."/>
            <person name="Wang X."/>
            <person name="Wang C."/>
            <person name="Huo Q."/>
            <person name="Li W."/>
            <person name="Guo W."/>
            <person name="Chen H."/>
            <person name="Chen S."/>
            <person name="Zhou L."/>
            <person name="Zhou L."/>
            <person name="Ni X."/>
            <person name="Tian J."/>
            <person name="Zhou Y."/>
            <person name="Sheng Y."/>
            <person name="Liu T."/>
            <person name="Pan Y."/>
            <person name="Xia L."/>
            <person name="Li J."/>
            <person name="Zhao F."/>
            <person name="Cao W."/>
        </authorList>
    </citation>
    <scope>NUCLEOTIDE SEQUENCE</scope>
    <source>
        <strain evidence="4">Rmic-2018</strain>
        <tissue evidence="4">Larvae</tissue>
    </source>
</reference>
<keyword evidence="5" id="KW-1185">Reference proteome</keyword>
<dbReference type="GO" id="GO:0051287">
    <property type="term" value="F:NAD binding"/>
    <property type="evidence" value="ECO:0007669"/>
    <property type="project" value="InterPro"/>
</dbReference>
<dbReference type="InterPro" id="IPR036291">
    <property type="entry name" value="NAD(P)-bd_dom_sf"/>
</dbReference>
<dbReference type="AlphaFoldDB" id="A0A9J6F3R1"/>
<dbReference type="Gene3D" id="3.40.50.720">
    <property type="entry name" value="NAD(P)-binding Rossmann-like Domain"/>
    <property type="match status" value="2"/>
</dbReference>
<dbReference type="EMBL" id="JABSTU010000001">
    <property type="protein sequence ID" value="KAH8041196.1"/>
    <property type="molecule type" value="Genomic_DNA"/>
</dbReference>
<keyword evidence="1" id="KW-0560">Oxidoreductase</keyword>
<dbReference type="InterPro" id="IPR006139">
    <property type="entry name" value="D-isomer_2_OHA_DH_cat_dom"/>
</dbReference>
<dbReference type="Pfam" id="PF00389">
    <property type="entry name" value="2-Hacid_dh"/>
    <property type="match status" value="1"/>
</dbReference>
<dbReference type="GO" id="GO:0004617">
    <property type="term" value="F:phosphoglycerate dehydrogenase activity"/>
    <property type="evidence" value="ECO:0007669"/>
    <property type="project" value="TreeGrafter"/>
</dbReference>
<dbReference type="InterPro" id="IPR029752">
    <property type="entry name" value="D-isomer_DH_CS1"/>
</dbReference>
<dbReference type="PANTHER" id="PTHR42938:SF22">
    <property type="entry name" value="D-3-PHOSPHOGLYCERATE DEHYDROGENASE"/>
    <property type="match status" value="1"/>
</dbReference>
<proteinExistence type="predicted"/>
<dbReference type="VEuPathDB" id="VectorBase:LOC119159589"/>